<comment type="caution">
    <text evidence="1">The sequence shown here is derived from an EMBL/GenBank/DDBJ whole genome shotgun (WGS) entry which is preliminary data.</text>
</comment>
<dbReference type="Proteomes" id="UP000323297">
    <property type="component" value="Unassembled WGS sequence"/>
</dbReference>
<accession>A0A5B0SWH3</accession>
<evidence type="ECO:0000313" key="2">
    <source>
        <dbReference type="Proteomes" id="UP000323297"/>
    </source>
</evidence>
<dbReference type="AlphaFoldDB" id="A0A5B0SWH3"/>
<dbReference type="EMBL" id="VTZD01000024">
    <property type="protein sequence ID" value="KAA1141945.1"/>
    <property type="molecule type" value="Genomic_DNA"/>
</dbReference>
<evidence type="ECO:0008006" key="3">
    <source>
        <dbReference type="Google" id="ProtNLM"/>
    </source>
</evidence>
<evidence type="ECO:0000313" key="1">
    <source>
        <dbReference type="EMBL" id="KAA1141945.1"/>
    </source>
</evidence>
<organism evidence="1 2">
    <name type="scientific">Citrobacter portucalensis</name>
    <dbReference type="NCBI Taxonomy" id="1639133"/>
    <lineage>
        <taxon>Bacteria</taxon>
        <taxon>Pseudomonadati</taxon>
        <taxon>Pseudomonadota</taxon>
        <taxon>Gammaproteobacteria</taxon>
        <taxon>Enterobacterales</taxon>
        <taxon>Enterobacteriaceae</taxon>
        <taxon>Citrobacter</taxon>
        <taxon>Citrobacter freundii complex</taxon>
    </lineage>
</organism>
<gene>
    <name evidence="1" type="ORF">D3H66_19415</name>
</gene>
<sequence length="108" mass="12381">MGHPKDWKYMRVKIDEDLIEQIDNIANTRGEQKADVVADTVEHLVKSRADGSASKRYFSSPESAAYKGIWIRPETYKTICMLSDTDDQNPSRVIYTAIVRFLENPTDK</sequence>
<proteinExistence type="predicted"/>
<protein>
    <recommendedName>
        <fullName evidence="3">Ribbon-helix-helix protein, CopG family</fullName>
    </recommendedName>
</protein>
<name>A0A5B0SWH3_9ENTR</name>
<dbReference type="RefSeq" id="WP_136138494.1">
    <property type="nucleotide sequence ID" value="NZ_CABDXB010000003.1"/>
</dbReference>
<reference evidence="1 2" key="1">
    <citation type="submission" date="2019-08" db="EMBL/GenBank/DDBJ databases">
        <title>Draft genome sequence of Citrobacter portucalensis strain isolated from green turtle.</title>
        <authorList>
            <person name="Fernandes M.R."/>
            <person name="Sellera F.P."/>
            <person name="Goldeberg D.W."/>
            <person name="Costa D.C."/>
            <person name="Lincopan N."/>
        </authorList>
    </citation>
    <scope>NUCLEOTIDE SEQUENCE [LARGE SCALE GENOMIC DNA]</scope>
    <source>
        <strain evidence="1 2">TV06</strain>
    </source>
</reference>